<feature type="transmembrane region" description="Helical" evidence="1">
    <location>
        <begin position="164"/>
        <end position="183"/>
    </location>
</feature>
<evidence type="ECO:0000313" key="3">
    <source>
        <dbReference type="Proteomes" id="UP001300692"/>
    </source>
</evidence>
<proteinExistence type="predicted"/>
<keyword evidence="3" id="KW-1185">Reference proteome</keyword>
<evidence type="ECO:0000256" key="1">
    <source>
        <dbReference type="SAM" id="Phobius"/>
    </source>
</evidence>
<feature type="transmembrane region" description="Helical" evidence="1">
    <location>
        <begin position="90"/>
        <end position="118"/>
    </location>
</feature>
<keyword evidence="1" id="KW-1133">Transmembrane helix</keyword>
<organism evidence="2 3">
    <name type="scientific">Reichenbachiella ulvae</name>
    <dbReference type="NCBI Taxonomy" id="2980104"/>
    <lineage>
        <taxon>Bacteria</taxon>
        <taxon>Pseudomonadati</taxon>
        <taxon>Bacteroidota</taxon>
        <taxon>Cytophagia</taxon>
        <taxon>Cytophagales</taxon>
        <taxon>Reichenbachiellaceae</taxon>
        <taxon>Reichenbachiella</taxon>
    </lineage>
</organism>
<name>A0ABT3D0T4_9BACT</name>
<feature type="transmembrane region" description="Helical" evidence="1">
    <location>
        <begin position="14"/>
        <end position="30"/>
    </location>
</feature>
<dbReference type="InterPro" id="IPR007272">
    <property type="entry name" value="Sulf_transp_TsuA/YedE"/>
</dbReference>
<sequence length="200" mass="21705">MGPIIPINEISQELNFLIAFVIGIGFGFALEQAGFSSSRKLAGMFYGYDTTVLKVFFTAALVGLIGLGLLNHFEMIDMSIVYINEYYMNSAIIGGVIMGIGFIVGGFCPGTSVCAAAIGKIDAMAYLGGSLIGIFIFGETYPLWKDLYIKNYLGDIKLSTALGLSDGLMVFLVIIAAVVMFWVGEWAEKKFNRPDITKEI</sequence>
<reference evidence="2 3" key="1">
    <citation type="submission" date="2022-10" db="EMBL/GenBank/DDBJ databases">
        <title>Comparative genomics and taxonomic characterization of three novel marine species of genus Reichenbachiella exhibiting antioxidant and polysaccharide degradation activities.</title>
        <authorList>
            <person name="Muhammad N."/>
            <person name="Lee Y.-J."/>
            <person name="Ko J."/>
            <person name="Kim S.-G."/>
        </authorList>
    </citation>
    <scope>NUCLEOTIDE SEQUENCE [LARGE SCALE GENOMIC DNA]</scope>
    <source>
        <strain evidence="2 3">ABR2-5</strain>
    </source>
</reference>
<feature type="transmembrane region" description="Helical" evidence="1">
    <location>
        <begin position="51"/>
        <end position="70"/>
    </location>
</feature>
<keyword evidence="1" id="KW-0472">Membrane</keyword>
<dbReference type="RefSeq" id="WP_264140341.1">
    <property type="nucleotide sequence ID" value="NZ_JAOYOD010000001.1"/>
</dbReference>
<gene>
    <name evidence="2" type="ORF">N7U62_22345</name>
</gene>
<keyword evidence="1" id="KW-0812">Transmembrane</keyword>
<protein>
    <submittedName>
        <fullName evidence="2">YeeE/YedE thiosulfate transporter family protein</fullName>
    </submittedName>
</protein>
<dbReference type="Proteomes" id="UP001300692">
    <property type="component" value="Unassembled WGS sequence"/>
</dbReference>
<accession>A0ABT3D0T4</accession>
<dbReference type="Pfam" id="PF04143">
    <property type="entry name" value="Sulf_transp"/>
    <property type="match status" value="1"/>
</dbReference>
<feature type="transmembrane region" description="Helical" evidence="1">
    <location>
        <begin position="125"/>
        <end position="144"/>
    </location>
</feature>
<evidence type="ECO:0000313" key="2">
    <source>
        <dbReference type="EMBL" id="MCV9389423.1"/>
    </source>
</evidence>
<dbReference type="EMBL" id="JAOYOD010000001">
    <property type="protein sequence ID" value="MCV9389423.1"/>
    <property type="molecule type" value="Genomic_DNA"/>
</dbReference>
<comment type="caution">
    <text evidence="2">The sequence shown here is derived from an EMBL/GenBank/DDBJ whole genome shotgun (WGS) entry which is preliminary data.</text>
</comment>